<keyword evidence="1" id="KW-1133">Transmembrane helix</keyword>
<accession>A0ABR7Q7G7</accession>
<keyword evidence="1" id="KW-0472">Membrane</keyword>
<comment type="caution">
    <text evidence="2">The sequence shown here is derived from an EMBL/GenBank/DDBJ whole genome shotgun (WGS) entry which is preliminary data.</text>
</comment>
<protein>
    <submittedName>
        <fullName evidence="2">Uncharacterized protein</fullName>
    </submittedName>
</protein>
<name>A0ABR7Q7G7_9FLAO</name>
<proteinExistence type="predicted"/>
<evidence type="ECO:0000313" key="3">
    <source>
        <dbReference type="Proteomes" id="UP000619238"/>
    </source>
</evidence>
<keyword evidence="1" id="KW-0812">Transmembrane</keyword>
<evidence type="ECO:0000313" key="2">
    <source>
        <dbReference type="EMBL" id="MBC8754500.1"/>
    </source>
</evidence>
<sequence>MGGFVSLANTIIRNNKRKRLDKFERIERYIGTKSSTAEYNEATPLLLKKIKDQIQEQQRQSRRKTLIVFSVVSLVIIPIVCYFLFVHEFSNEVPLIFQF</sequence>
<organism evidence="2 3">
    <name type="scientific">Kordia aestuariivivens</name>
    <dbReference type="NCBI Taxonomy" id="2759037"/>
    <lineage>
        <taxon>Bacteria</taxon>
        <taxon>Pseudomonadati</taxon>
        <taxon>Bacteroidota</taxon>
        <taxon>Flavobacteriia</taxon>
        <taxon>Flavobacteriales</taxon>
        <taxon>Flavobacteriaceae</taxon>
        <taxon>Kordia</taxon>
    </lineage>
</organism>
<keyword evidence="3" id="KW-1185">Reference proteome</keyword>
<dbReference type="EMBL" id="JACGWS010000004">
    <property type="protein sequence ID" value="MBC8754500.1"/>
    <property type="molecule type" value="Genomic_DNA"/>
</dbReference>
<evidence type="ECO:0000256" key="1">
    <source>
        <dbReference type="SAM" id="Phobius"/>
    </source>
</evidence>
<gene>
    <name evidence="2" type="ORF">H2O64_07435</name>
</gene>
<reference evidence="2 3" key="1">
    <citation type="submission" date="2020-07" db="EMBL/GenBank/DDBJ databases">
        <title>Description of Kordia aestuariivivens sp. nov., isolated from a tidal flat.</title>
        <authorList>
            <person name="Park S."/>
            <person name="Yoon J.-H."/>
        </authorList>
    </citation>
    <scope>NUCLEOTIDE SEQUENCE [LARGE SCALE GENOMIC DNA]</scope>
    <source>
        <strain evidence="2 3">YSTF-M3</strain>
    </source>
</reference>
<feature type="transmembrane region" description="Helical" evidence="1">
    <location>
        <begin position="66"/>
        <end position="85"/>
    </location>
</feature>
<dbReference type="Proteomes" id="UP000619238">
    <property type="component" value="Unassembled WGS sequence"/>
</dbReference>
<dbReference type="RefSeq" id="WP_187561555.1">
    <property type="nucleotide sequence ID" value="NZ_JACGWS010000004.1"/>
</dbReference>